<gene>
    <name evidence="2" type="ORF">US91_C0007G0068</name>
</gene>
<dbReference type="EMBL" id="LBUU01000007">
    <property type="protein sequence ID" value="KKQ70058.1"/>
    <property type="molecule type" value="Genomic_DNA"/>
</dbReference>
<proteinExistence type="predicted"/>
<sequence>MPKEQFEMTIPPTPDSADVAEIRKEQKQRASELNSEIKNIQGEKSLEDLSIDELRKVLALYEDIKNIATAETVPSTPEFAQAKLELQKSETEAVSKYFGKKIEVLPVPTQITVEQFEFWKQNQFELHYCPGTEIKEDSKFPGMKKGLDEDIYKRIKDGSITPDSATLPKGWILIDARPKPNYDNGDQMYENDILEEVMEKLRIAGQIEDFKHKGSRFNCSWDELDKEIVKKAVAEVLKVRPEQLEMPSAALFNYIGNKTHSEWGKTDTWEWFQDKFKSGYRLDGGDSDDGGLSDAGYASSGDRYDYLGFRPSVRFSV</sequence>
<evidence type="ECO:0000313" key="2">
    <source>
        <dbReference type="EMBL" id="KKQ70058.1"/>
    </source>
</evidence>
<organism evidence="2 3">
    <name type="scientific">Candidatus Falkowbacteria bacterium GW2011_GWE1_38_31</name>
    <dbReference type="NCBI Taxonomy" id="1618638"/>
    <lineage>
        <taxon>Bacteria</taxon>
        <taxon>Candidatus Falkowiibacteriota</taxon>
    </lineage>
</organism>
<accession>A0A0G0JR49</accession>
<evidence type="ECO:0000313" key="3">
    <source>
        <dbReference type="Proteomes" id="UP000034022"/>
    </source>
</evidence>
<comment type="caution">
    <text evidence="2">The sequence shown here is derived from an EMBL/GenBank/DDBJ whole genome shotgun (WGS) entry which is preliminary data.</text>
</comment>
<reference evidence="2 3" key="1">
    <citation type="journal article" date="2015" name="Nature">
        <title>rRNA introns, odd ribosomes, and small enigmatic genomes across a large radiation of phyla.</title>
        <authorList>
            <person name="Brown C.T."/>
            <person name="Hug L.A."/>
            <person name="Thomas B.C."/>
            <person name="Sharon I."/>
            <person name="Castelle C.J."/>
            <person name="Singh A."/>
            <person name="Wilkins M.J."/>
            <person name="Williams K.H."/>
            <person name="Banfield J.F."/>
        </authorList>
    </citation>
    <scope>NUCLEOTIDE SEQUENCE [LARGE SCALE GENOMIC DNA]</scope>
</reference>
<feature type="compositionally biased region" description="Basic and acidic residues" evidence="1">
    <location>
        <begin position="20"/>
        <end position="30"/>
    </location>
</feature>
<dbReference type="Proteomes" id="UP000034022">
    <property type="component" value="Unassembled WGS sequence"/>
</dbReference>
<feature type="region of interest" description="Disordered" evidence="1">
    <location>
        <begin position="1"/>
        <end position="36"/>
    </location>
</feature>
<dbReference type="AlphaFoldDB" id="A0A0G0JR49"/>
<name>A0A0G0JR49_9BACT</name>
<protein>
    <submittedName>
        <fullName evidence="2">Uncharacterized protein</fullName>
    </submittedName>
</protein>
<evidence type="ECO:0000256" key="1">
    <source>
        <dbReference type="SAM" id="MobiDB-lite"/>
    </source>
</evidence>